<gene>
    <name evidence="3" type="ORF">GHK86_10860</name>
</gene>
<dbReference type="Pfam" id="PF04909">
    <property type="entry name" value="Amidohydro_2"/>
    <property type="match status" value="1"/>
</dbReference>
<accession>A0ABW9QXU6</accession>
<dbReference type="PANTHER" id="PTHR42889">
    <property type="entry name" value="BLR3681 PROTEIN"/>
    <property type="match status" value="1"/>
</dbReference>
<evidence type="ECO:0000313" key="4">
    <source>
        <dbReference type="Proteomes" id="UP000437736"/>
    </source>
</evidence>
<sequence>MYTHNGVEYFIVDAHIALWDAREDNQRNIHGKQFIDCFYDYHRNLSPQSEVWTYEEYLYQGSERLMKDLFTDGYVDHAIFQPAYLGEFYHRGFGQTEEAFALATAHPDKLTYNHNFDPRNGEAGLERLRADAERFGLKGVKLYTAEWHGDSRGWKLDDPWAYRYLEACQELGITNIHVHKGPTIRPLDRDAFDVADIDHVATDFPDLVFIVEHIGLPRLEDFCWIATQEPNVYGGLAVAVPFIHTRPRYFAQMIGELIYWIGEDRILFASDYALWTPRWLVERFADFQIPEDMTEYGPLTTTQKKKILGLNAAKLYGLEVPPRLQVPDAGESATGPRQPDSADLAGV</sequence>
<feature type="domain" description="Amidohydrolase-related" evidence="2">
    <location>
        <begin position="12"/>
        <end position="318"/>
    </location>
</feature>
<proteinExistence type="predicted"/>
<dbReference type="Proteomes" id="UP000437736">
    <property type="component" value="Unassembled WGS sequence"/>
</dbReference>
<evidence type="ECO:0000259" key="2">
    <source>
        <dbReference type="Pfam" id="PF04909"/>
    </source>
</evidence>
<keyword evidence="4" id="KW-1185">Reference proteome</keyword>
<evidence type="ECO:0000313" key="3">
    <source>
        <dbReference type="EMBL" id="MST33218.1"/>
    </source>
</evidence>
<name>A0ABW9QXU6_9ACTN</name>
<dbReference type="Gene3D" id="3.20.20.140">
    <property type="entry name" value="Metal-dependent hydrolases"/>
    <property type="match status" value="1"/>
</dbReference>
<comment type="caution">
    <text evidence="3">The sequence shown here is derived from an EMBL/GenBank/DDBJ whole genome shotgun (WGS) entry which is preliminary data.</text>
</comment>
<dbReference type="InterPro" id="IPR006680">
    <property type="entry name" value="Amidohydro-rel"/>
</dbReference>
<dbReference type="InterPro" id="IPR032466">
    <property type="entry name" value="Metal_Hydrolase"/>
</dbReference>
<protein>
    <submittedName>
        <fullName evidence="3">Amidohydrolase family protein</fullName>
    </submittedName>
</protein>
<dbReference type="SUPFAM" id="SSF51556">
    <property type="entry name" value="Metallo-dependent hydrolases"/>
    <property type="match status" value="1"/>
</dbReference>
<feature type="region of interest" description="Disordered" evidence="1">
    <location>
        <begin position="326"/>
        <end position="347"/>
    </location>
</feature>
<reference evidence="3 4" key="1">
    <citation type="submission" date="2019-11" db="EMBL/GenBank/DDBJ databases">
        <title>Acidiferrimicrobium australis gen. nov., sp. nov., an acidophilic and obligately heterotrophic, member of the Actinobacteria that catalyses dissimilatory oxido- reduction of iron isolated from metal-rich acidic water in Chile.</title>
        <authorList>
            <person name="Gonzalez D."/>
            <person name="Huber K."/>
            <person name="Hedrich S."/>
            <person name="Rojas-Villalobos C."/>
            <person name="Quatrini R."/>
            <person name="Dinamarca M.A."/>
            <person name="Schwarz A."/>
            <person name="Canales C."/>
            <person name="Nancucheo I."/>
        </authorList>
    </citation>
    <scope>NUCLEOTIDE SEQUENCE [LARGE SCALE GENOMIC DNA]</scope>
    <source>
        <strain evidence="3 4">USS-CCA1</strain>
    </source>
</reference>
<organism evidence="3 4">
    <name type="scientific">Acidiferrimicrobium australe</name>
    <dbReference type="NCBI Taxonomy" id="2664430"/>
    <lineage>
        <taxon>Bacteria</taxon>
        <taxon>Bacillati</taxon>
        <taxon>Actinomycetota</taxon>
        <taxon>Acidimicrobiia</taxon>
        <taxon>Acidimicrobiales</taxon>
        <taxon>Acidimicrobiaceae</taxon>
        <taxon>Acidiferrimicrobium</taxon>
    </lineage>
</organism>
<dbReference type="PANTHER" id="PTHR42889:SF1">
    <property type="entry name" value="BLR3681 PROTEIN"/>
    <property type="match status" value="1"/>
</dbReference>
<dbReference type="EMBL" id="WJHE01000525">
    <property type="protein sequence ID" value="MST33218.1"/>
    <property type="molecule type" value="Genomic_DNA"/>
</dbReference>
<evidence type="ECO:0000256" key="1">
    <source>
        <dbReference type="SAM" id="MobiDB-lite"/>
    </source>
</evidence>